<organism evidence="1">
    <name type="scientific">viral metagenome</name>
    <dbReference type="NCBI Taxonomy" id="1070528"/>
    <lineage>
        <taxon>unclassified sequences</taxon>
        <taxon>metagenomes</taxon>
        <taxon>organismal metagenomes</taxon>
    </lineage>
</organism>
<protein>
    <submittedName>
        <fullName evidence="1">Uncharacterized protein</fullName>
    </submittedName>
</protein>
<evidence type="ECO:0000313" key="1">
    <source>
        <dbReference type="EMBL" id="QHS84342.1"/>
    </source>
</evidence>
<name>A0A6C0AX55_9ZZZZ</name>
<reference evidence="1" key="1">
    <citation type="journal article" date="2020" name="Nature">
        <title>Giant virus diversity and host interactions through global metagenomics.</title>
        <authorList>
            <person name="Schulz F."/>
            <person name="Roux S."/>
            <person name="Paez-Espino D."/>
            <person name="Jungbluth S."/>
            <person name="Walsh D.A."/>
            <person name="Denef V.J."/>
            <person name="McMahon K.D."/>
            <person name="Konstantinidis K.T."/>
            <person name="Eloe-Fadrosh E.A."/>
            <person name="Kyrpides N.C."/>
            <person name="Woyke T."/>
        </authorList>
    </citation>
    <scope>NUCLEOTIDE SEQUENCE</scope>
    <source>
        <strain evidence="1">GVMAG-S-ERX555965-48</strain>
    </source>
</reference>
<accession>A0A6C0AX55</accession>
<proteinExistence type="predicted"/>
<dbReference type="EMBL" id="MN738782">
    <property type="protein sequence ID" value="QHS84342.1"/>
    <property type="molecule type" value="Genomic_DNA"/>
</dbReference>
<sequence>MKCWNAFCFHVFEFEKPILDIYFCPFWIFQKRNGNQNIEGFTL</sequence>
<dbReference type="AlphaFoldDB" id="A0A6C0AX55"/>